<reference evidence="1" key="1">
    <citation type="submission" date="2015-12" db="EMBL/GenBank/DDBJ databases">
        <title>Update maize B73 reference genome by single molecule sequencing technologies.</title>
        <authorList>
            <consortium name="Maize Genome Sequencing Project"/>
            <person name="Ware D."/>
        </authorList>
    </citation>
    <scope>NUCLEOTIDE SEQUENCE [LARGE SCALE GENOMIC DNA]</scope>
    <source>
        <tissue evidence="1">Seedling</tissue>
    </source>
</reference>
<proteinExistence type="predicted"/>
<dbReference type="EMBL" id="CM007648">
    <property type="protein sequence ID" value="ONM16219.1"/>
    <property type="molecule type" value="Genomic_DNA"/>
</dbReference>
<organism evidence="1">
    <name type="scientific">Zea mays</name>
    <name type="common">Maize</name>
    <dbReference type="NCBI Taxonomy" id="4577"/>
    <lineage>
        <taxon>Eukaryota</taxon>
        <taxon>Viridiplantae</taxon>
        <taxon>Streptophyta</taxon>
        <taxon>Embryophyta</taxon>
        <taxon>Tracheophyta</taxon>
        <taxon>Spermatophyta</taxon>
        <taxon>Magnoliopsida</taxon>
        <taxon>Liliopsida</taxon>
        <taxon>Poales</taxon>
        <taxon>Poaceae</taxon>
        <taxon>PACMAD clade</taxon>
        <taxon>Panicoideae</taxon>
        <taxon>Andropogonodae</taxon>
        <taxon>Andropogoneae</taxon>
        <taxon>Tripsacinae</taxon>
        <taxon>Zea</taxon>
    </lineage>
</organism>
<sequence length="22" mass="2562">MVKPTKFNIYNNSMCPGFARQD</sequence>
<dbReference type="AlphaFoldDB" id="A0A1D6E702"/>
<protein>
    <submittedName>
        <fullName evidence="1">Uncharacterized protein</fullName>
    </submittedName>
</protein>
<evidence type="ECO:0000313" key="1">
    <source>
        <dbReference type="EMBL" id="ONM16219.1"/>
    </source>
</evidence>
<gene>
    <name evidence="1" type="ORF">ZEAMMB73_Zm00001d003146</name>
</gene>
<accession>A0A1D6E702</accession>
<dbReference type="InParanoid" id="A0A1D6E702"/>
<name>A0A1D6E702_MAIZE</name>